<protein>
    <recommendedName>
        <fullName evidence="2">DUF7580 domain-containing protein</fullName>
    </recommendedName>
</protein>
<comment type="caution">
    <text evidence="3">The sequence shown here is derived from an EMBL/GenBank/DDBJ whole genome shotgun (WGS) entry which is preliminary data.</text>
</comment>
<dbReference type="EMBL" id="MU007092">
    <property type="protein sequence ID" value="KAF2422208.1"/>
    <property type="molecule type" value="Genomic_DNA"/>
</dbReference>
<reference evidence="3" key="1">
    <citation type="journal article" date="2020" name="Stud. Mycol.">
        <title>101 Dothideomycetes genomes: a test case for predicting lifestyles and emergence of pathogens.</title>
        <authorList>
            <person name="Haridas S."/>
            <person name="Albert R."/>
            <person name="Binder M."/>
            <person name="Bloem J."/>
            <person name="Labutti K."/>
            <person name="Salamov A."/>
            <person name="Andreopoulos B."/>
            <person name="Baker S."/>
            <person name="Barry K."/>
            <person name="Bills G."/>
            <person name="Bluhm B."/>
            <person name="Cannon C."/>
            <person name="Castanera R."/>
            <person name="Culley D."/>
            <person name="Daum C."/>
            <person name="Ezra D."/>
            <person name="Gonzalez J."/>
            <person name="Henrissat B."/>
            <person name="Kuo A."/>
            <person name="Liang C."/>
            <person name="Lipzen A."/>
            <person name="Lutzoni F."/>
            <person name="Magnuson J."/>
            <person name="Mondo S."/>
            <person name="Nolan M."/>
            <person name="Ohm R."/>
            <person name="Pangilinan J."/>
            <person name="Park H.-J."/>
            <person name="Ramirez L."/>
            <person name="Alfaro M."/>
            <person name="Sun H."/>
            <person name="Tritt A."/>
            <person name="Yoshinaga Y."/>
            <person name="Zwiers L.-H."/>
            <person name="Turgeon B."/>
            <person name="Goodwin S."/>
            <person name="Spatafora J."/>
            <person name="Crous P."/>
            <person name="Grigoriev I."/>
        </authorList>
    </citation>
    <scope>NUCLEOTIDE SEQUENCE</scope>
    <source>
        <strain evidence="3">CBS 130266</strain>
    </source>
</reference>
<dbReference type="AlphaFoldDB" id="A0A9P4TTD0"/>
<dbReference type="Pfam" id="PF24476">
    <property type="entry name" value="DUF7580"/>
    <property type="match status" value="1"/>
</dbReference>
<dbReference type="OrthoDB" id="3565018at2759"/>
<name>A0A9P4TTD0_9PEZI</name>
<proteinExistence type="predicted"/>
<evidence type="ECO:0000313" key="3">
    <source>
        <dbReference type="EMBL" id="KAF2422208.1"/>
    </source>
</evidence>
<feature type="domain" description="DUF7580" evidence="2">
    <location>
        <begin position="52"/>
        <end position="289"/>
    </location>
</feature>
<evidence type="ECO:0000313" key="4">
    <source>
        <dbReference type="Proteomes" id="UP000800235"/>
    </source>
</evidence>
<gene>
    <name evidence="3" type="ORF">EJ08DRAFT_483600</name>
</gene>
<feature type="compositionally biased region" description="Polar residues" evidence="1">
    <location>
        <begin position="32"/>
        <end position="48"/>
    </location>
</feature>
<organism evidence="3 4">
    <name type="scientific">Tothia fuscella</name>
    <dbReference type="NCBI Taxonomy" id="1048955"/>
    <lineage>
        <taxon>Eukaryota</taxon>
        <taxon>Fungi</taxon>
        <taxon>Dikarya</taxon>
        <taxon>Ascomycota</taxon>
        <taxon>Pezizomycotina</taxon>
        <taxon>Dothideomycetes</taxon>
        <taxon>Pleosporomycetidae</taxon>
        <taxon>Venturiales</taxon>
        <taxon>Cylindrosympodiaceae</taxon>
        <taxon>Tothia</taxon>
    </lineage>
</organism>
<dbReference type="PANTHER" id="PTHR35186">
    <property type="entry name" value="ANK_REP_REGION DOMAIN-CONTAINING PROTEIN"/>
    <property type="match status" value="1"/>
</dbReference>
<dbReference type="Proteomes" id="UP000800235">
    <property type="component" value="Unassembled WGS sequence"/>
</dbReference>
<accession>A0A9P4TTD0</accession>
<sequence>MAWPNGFRHPPSPAQSPANSPPKVGKSVAWSPDTQNGQTPQTQEMTVLSPSDNRISSLCKELLKKRHAAGCIGFLDDEENREYYVHSVYPSNSEGNDLSLAQLLSRNDPSNAHALLLRDKYELSVILATSVLQLHTTPWLEDGLWKEDVRFVRTKMKTQSAPYAYIQKRFESVSSNGTSPRRYSSSNPTIRNDTIFALGVSLIELSLGRTLRSFAEEQDLGPDGQPNEVTDLSIARRLLTERIQPSEGERYANAVNRCIHCLFDGINPSLEDDAFRHAFYQGAVVPLKEIRDEFIK</sequence>
<evidence type="ECO:0000256" key="1">
    <source>
        <dbReference type="SAM" id="MobiDB-lite"/>
    </source>
</evidence>
<feature type="region of interest" description="Disordered" evidence="1">
    <location>
        <begin position="1"/>
        <end position="48"/>
    </location>
</feature>
<dbReference type="InterPro" id="IPR056002">
    <property type="entry name" value="DUF7580"/>
</dbReference>
<evidence type="ECO:0000259" key="2">
    <source>
        <dbReference type="Pfam" id="PF24476"/>
    </source>
</evidence>
<keyword evidence="4" id="KW-1185">Reference proteome</keyword>
<dbReference type="PANTHER" id="PTHR35186:SF4">
    <property type="entry name" value="PRION-INHIBITION AND PROPAGATION HELO DOMAIN-CONTAINING PROTEIN"/>
    <property type="match status" value="1"/>
</dbReference>